<keyword evidence="3" id="KW-1185">Reference proteome</keyword>
<feature type="region of interest" description="Disordered" evidence="1">
    <location>
        <begin position="1"/>
        <end position="185"/>
    </location>
</feature>
<organism evidence="2 3">
    <name type="scientific">Marchantia polymorpha</name>
    <name type="common">Common liverwort</name>
    <name type="synonym">Marchantia aquatica</name>
    <dbReference type="NCBI Taxonomy" id="3197"/>
    <lineage>
        <taxon>Eukaryota</taxon>
        <taxon>Viridiplantae</taxon>
        <taxon>Streptophyta</taxon>
        <taxon>Embryophyta</taxon>
        <taxon>Marchantiophyta</taxon>
        <taxon>Marchantiopsida</taxon>
        <taxon>Marchantiidae</taxon>
        <taxon>Marchantiales</taxon>
        <taxon>Marchantiaceae</taxon>
        <taxon>Marchantia</taxon>
    </lineage>
</organism>
<feature type="compositionally biased region" description="Basic and acidic residues" evidence="1">
    <location>
        <begin position="32"/>
        <end position="42"/>
    </location>
</feature>
<dbReference type="EMBL" id="KZ772723">
    <property type="protein sequence ID" value="PTQ38464.1"/>
    <property type="molecule type" value="Genomic_DNA"/>
</dbReference>
<dbReference type="Proteomes" id="UP000244005">
    <property type="component" value="Unassembled WGS sequence"/>
</dbReference>
<dbReference type="AlphaFoldDB" id="A0A2R6WX86"/>
<feature type="compositionally biased region" description="Basic and acidic residues" evidence="1">
    <location>
        <begin position="137"/>
        <end position="179"/>
    </location>
</feature>
<reference evidence="3" key="1">
    <citation type="journal article" date="2017" name="Cell">
        <title>Insights into land plant evolution garnered from the Marchantia polymorpha genome.</title>
        <authorList>
            <person name="Bowman J.L."/>
            <person name="Kohchi T."/>
            <person name="Yamato K.T."/>
            <person name="Jenkins J."/>
            <person name="Shu S."/>
            <person name="Ishizaki K."/>
            <person name="Yamaoka S."/>
            <person name="Nishihama R."/>
            <person name="Nakamura Y."/>
            <person name="Berger F."/>
            <person name="Adam C."/>
            <person name="Aki S.S."/>
            <person name="Althoff F."/>
            <person name="Araki T."/>
            <person name="Arteaga-Vazquez M.A."/>
            <person name="Balasubrmanian S."/>
            <person name="Barry K."/>
            <person name="Bauer D."/>
            <person name="Boehm C.R."/>
            <person name="Briginshaw L."/>
            <person name="Caballero-Perez J."/>
            <person name="Catarino B."/>
            <person name="Chen F."/>
            <person name="Chiyoda S."/>
            <person name="Chovatia M."/>
            <person name="Davies K.M."/>
            <person name="Delmans M."/>
            <person name="Demura T."/>
            <person name="Dierschke T."/>
            <person name="Dolan L."/>
            <person name="Dorantes-Acosta A.E."/>
            <person name="Eklund D.M."/>
            <person name="Florent S.N."/>
            <person name="Flores-Sandoval E."/>
            <person name="Fujiyama A."/>
            <person name="Fukuzawa H."/>
            <person name="Galik B."/>
            <person name="Grimanelli D."/>
            <person name="Grimwood J."/>
            <person name="Grossniklaus U."/>
            <person name="Hamada T."/>
            <person name="Haseloff J."/>
            <person name="Hetherington A.J."/>
            <person name="Higo A."/>
            <person name="Hirakawa Y."/>
            <person name="Hundley H.N."/>
            <person name="Ikeda Y."/>
            <person name="Inoue K."/>
            <person name="Inoue S.I."/>
            <person name="Ishida S."/>
            <person name="Jia Q."/>
            <person name="Kakita M."/>
            <person name="Kanazawa T."/>
            <person name="Kawai Y."/>
            <person name="Kawashima T."/>
            <person name="Kennedy M."/>
            <person name="Kinose K."/>
            <person name="Kinoshita T."/>
            <person name="Kohara Y."/>
            <person name="Koide E."/>
            <person name="Komatsu K."/>
            <person name="Kopischke S."/>
            <person name="Kubo M."/>
            <person name="Kyozuka J."/>
            <person name="Lagercrantz U."/>
            <person name="Lin S.S."/>
            <person name="Lindquist E."/>
            <person name="Lipzen A.M."/>
            <person name="Lu C.W."/>
            <person name="De Luna E."/>
            <person name="Martienssen R.A."/>
            <person name="Minamino N."/>
            <person name="Mizutani M."/>
            <person name="Mizutani M."/>
            <person name="Mochizuki N."/>
            <person name="Monte I."/>
            <person name="Mosher R."/>
            <person name="Nagasaki H."/>
            <person name="Nakagami H."/>
            <person name="Naramoto S."/>
            <person name="Nishitani K."/>
            <person name="Ohtani M."/>
            <person name="Okamoto T."/>
            <person name="Okumura M."/>
            <person name="Phillips J."/>
            <person name="Pollak B."/>
            <person name="Reinders A."/>
            <person name="Rovekamp M."/>
            <person name="Sano R."/>
            <person name="Sawa S."/>
            <person name="Schmid M.W."/>
            <person name="Shirakawa M."/>
            <person name="Solano R."/>
            <person name="Spunde A."/>
            <person name="Suetsugu N."/>
            <person name="Sugano S."/>
            <person name="Sugiyama A."/>
            <person name="Sun R."/>
            <person name="Suzuki Y."/>
            <person name="Takenaka M."/>
            <person name="Takezawa D."/>
            <person name="Tomogane H."/>
            <person name="Tsuzuki M."/>
            <person name="Ueda T."/>
            <person name="Umeda M."/>
            <person name="Ward J.M."/>
            <person name="Watanabe Y."/>
            <person name="Yazaki K."/>
            <person name="Yokoyama R."/>
            <person name="Yoshitake Y."/>
            <person name="Yotsui I."/>
            <person name="Zachgo S."/>
            <person name="Schmutz J."/>
        </authorList>
    </citation>
    <scope>NUCLEOTIDE SEQUENCE [LARGE SCALE GENOMIC DNA]</scope>
    <source>
        <strain evidence="3">Tak-1</strain>
    </source>
</reference>
<accession>A0A2R6WX86</accession>
<name>A0A2R6WX86_MARPO</name>
<gene>
    <name evidence="2" type="ORF">MARPO_0051s0065</name>
</gene>
<evidence type="ECO:0000313" key="2">
    <source>
        <dbReference type="EMBL" id="PTQ38464.1"/>
    </source>
</evidence>
<protein>
    <submittedName>
        <fullName evidence="2">Uncharacterized protein</fullName>
    </submittedName>
</protein>
<evidence type="ECO:0000256" key="1">
    <source>
        <dbReference type="SAM" id="MobiDB-lite"/>
    </source>
</evidence>
<proteinExistence type="predicted"/>
<evidence type="ECO:0000313" key="3">
    <source>
        <dbReference type="Proteomes" id="UP000244005"/>
    </source>
</evidence>
<feature type="compositionally biased region" description="Basic and acidic residues" evidence="1">
    <location>
        <begin position="52"/>
        <end position="61"/>
    </location>
</feature>
<dbReference type="Gramene" id="Mp7g17280.1">
    <property type="protein sequence ID" value="Mp7g17280.1.cds1"/>
    <property type="gene ID" value="Mp7g17280"/>
</dbReference>
<feature type="compositionally biased region" description="Basic and acidic residues" evidence="1">
    <location>
        <begin position="69"/>
        <end position="131"/>
    </location>
</feature>
<sequence>MSRRRRKIEATNTARDESEMIQVTHNRPIQNRRPDFPRDGWRPNHRIYTEAGPDKLSKMSTRDGSPYTRRKEERREREGDMNDDRLGREADVGDRYRDNNRQSESNYDRNDKSRKSEIERKSTREYDRDYRSSIYHEIGDYKQREAFGREERHSRSLSEHDRTYERDDRPRKDYDVDDRHKRRLN</sequence>